<organism evidence="1 2">
    <name type="scientific">Daphnia galeata</name>
    <dbReference type="NCBI Taxonomy" id="27404"/>
    <lineage>
        <taxon>Eukaryota</taxon>
        <taxon>Metazoa</taxon>
        <taxon>Ecdysozoa</taxon>
        <taxon>Arthropoda</taxon>
        <taxon>Crustacea</taxon>
        <taxon>Branchiopoda</taxon>
        <taxon>Diplostraca</taxon>
        <taxon>Cladocera</taxon>
        <taxon>Anomopoda</taxon>
        <taxon>Daphniidae</taxon>
        <taxon>Daphnia</taxon>
    </lineage>
</organism>
<evidence type="ECO:0000313" key="1">
    <source>
        <dbReference type="EMBL" id="CAH0112827.1"/>
    </source>
</evidence>
<comment type="caution">
    <text evidence="1">The sequence shown here is derived from an EMBL/GenBank/DDBJ whole genome shotgun (WGS) entry which is preliminary data.</text>
</comment>
<evidence type="ECO:0000313" key="2">
    <source>
        <dbReference type="Proteomes" id="UP000789390"/>
    </source>
</evidence>
<dbReference type="InterPro" id="IPR016024">
    <property type="entry name" value="ARM-type_fold"/>
</dbReference>
<dbReference type="SUPFAM" id="SSF48371">
    <property type="entry name" value="ARM repeat"/>
    <property type="match status" value="1"/>
</dbReference>
<accession>A0A8J2S8R7</accession>
<gene>
    <name evidence="1" type="ORF">DGAL_LOCUS16620</name>
</gene>
<name>A0A8J2S8R7_9CRUS</name>
<dbReference type="AlphaFoldDB" id="A0A8J2S8R7"/>
<sequence>MESENKAQQEVIDEVTRMESDLHKLLATKEKDFYEWDFNAFHLFFEFHLHELIPLAKLRFAFNFMKKLPICGSCKDHLDFELSLIHYLQKVSPKTTNDEICMWIETEYAKLAPRGVLHNFAFIRSLFAAIIHCSVWSSSLNAEVFNLNKEDFRRWAPILHRFTSDHNVAASQILLFVVQDYAAPLKYPKSMLGDILKVLSENEKFLSYIDTDGVYNSKERLPCIVRNCLLLNAEKFPESCA</sequence>
<dbReference type="Gene3D" id="1.25.40.180">
    <property type="match status" value="1"/>
</dbReference>
<reference evidence="1" key="1">
    <citation type="submission" date="2021-11" db="EMBL/GenBank/DDBJ databases">
        <authorList>
            <person name="Schell T."/>
        </authorList>
    </citation>
    <scope>NUCLEOTIDE SEQUENCE</scope>
    <source>
        <strain evidence="1">M5</strain>
    </source>
</reference>
<proteinExistence type="predicted"/>
<keyword evidence="2" id="KW-1185">Reference proteome</keyword>
<dbReference type="EMBL" id="CAKKLH010000332">
    <property type="protein sequence ID" value="CAH0112827.1"/>
    <property type="molecule type" value="Genomic_DNA"/>
</dbReference>
<dbReference type="Proteomes" id="UP000789390">
    <property type="component" value="Unassembled WGS sequence"/>
</dbReference>
<dbReference type="OrthoDB" id="6387077at2759"/>
<protein>
    <submittedName>
        <fullName evidence="1">Uncharacterized protein</fullName>
    </submittedName>
</protein>